<comment type="caution">
    <text evidence="2">The sequence shown here is derived from an EMBL/GenBank/DDBJ whole genome shotgun (WGS) entry which is preliminary data.</text>
</comment>
<accession>A0ABD2JCV9</accession>
<organism evidence="2 3">
    <name type="scientific">Heterodera schachtii</name>
    <name type="common">Sugarbeet cyst nematode worm</name>
    <name type="synonym">Tylenchus schachtii</name>
    <dbReference type="NCBI Taxonomy" id="97005"/>
    <lineage>
        <taxon>Eukaryota</taxon>
        <taxon>Metazoa</taxon>
        <taxon>Ecdysozoa</taxon>
        <taxon>Nematoda</taxon>
        <taxon>Chromadorea</taxon>
        <taxon>Rhabditida</taxon>
        <taxon>Tylenchina</taxon>
        <taxon>Tylenchomorpha</taxon>
        <taxon>Tylenchoidea</taxon>
        <taxon>Heteroderidae</taxon>
        <taxon>Heteroderinae</taxon>
        <taxon>Heterodera</taxon>
    </lineage>
</organism>
<evidence type="ECO:0000256" key="1">
    <source>
        <dbReference type="SAM" id="MobiDB-lite"/>
    </source>
</evidence>
<protein>
    <submittedName>
        <fullName evidence="2">Uncharacterized protein</fullName>
    </submittedName>
</protein>
<name>A0ABD2JCV9_HETSC</name>
<feature type="compositionally biased region" description="Polar residues" evidence="1">
    <location>
        <begin position="222"/>
        <end position="232"/>
    </location>
</feature>
<feature type="region of interest" description="Disordered" evidence="1">
    <location>
        <begin position="200"/>
        <end position="232"/>
    </location>
</feature>
<sequence>MQDLFCPLVNLYKDNCLQLMHEKLKNQQLDTWAQLQNAILKEKEAREQKINKLMSQKRNENCIKVMKKLTRKSIKKQTKKQLKTDLEKGSESFEGGQVPPFPFAKDGQTCRTFLPEETDNDNGMDDDIEYGTEQKMVRPNERGIDYHYFYRFDANAISCRHCPYRRPAQKKLKPTSTLKSHLKTHHLTVLEQYRRSNDILNEDSGKEQKGGGGTIKTETKQWESSIKTESLG</sequence>
<evidence type="ECO:0000313" key="3">
    <source>
        <dbReference type="Proteomes" id="UP001620645"/>
    </source>
</evidence>
<dbReference type="EMBL" id="JBICCN010000157">
    <property type="protein sequence ID" value="KAL3088458.1"/>
    <property type="molecule type" value="Genomic_DNA"/>
</dbReference>
<keyword evidence="3" id="KW-1185">Reference proteome</keyword>
<proteinExistence type="predicted"/>
<feature type="region of interest" description="Disordered" evidence="1">
    <location>
        <begin position="74"/>
        <end position="98"/>
    </location>
</feature>
<evidence type="ECO:0000313" key="2">
    <source>
        <dbReference type="EMBL" id="KAL3088458.1"/>
    </source>
</evidence>
<feature type="compositionally biased region" description="Basic and acidic residues" evidence="1">
    <location>
        <begin position="200"/>
        <end position="209"/>
    </location>
</feature>
<feature type="compositionally biased region" description="Basic and acidic residues" evidence="1">
    <location>
        <begin position="82"/>
        <end position="91"/>
    </location>
</feature>
<dbReference type="AlphaFoldDB" id="A0ABD2JCV9"/>
<reference evidence="2 3" key="1">
    <citation type="submission" date="2024-10" db="EMBL/GenBank/DDBJ databases">
        <authorList>
            <person name="Kim D."/>
        </authorList>
    </citation>
    <scope>NUCLEOTIDE SEQUENCE [LARGE SCALE GENOMIC DNA]</scope>
    <source>
        <strain evidence="2">Taebaek</strain>
    </source>
</reference>
<dbReference type="Proteomes" id="UP001620645">
    <property type="component" value="Unassembled WGS sequence"/>
</dbReference>
<gene>
    <name evidence="2" type="ORF">niasHS_009909</name>
</gene>